<dbReference type="RefSeq" id="WP_013709257.1">
    <property type="nucleotide sequence ID" value="NC_015389.1"/>
</dbReference>
<dbReference type="STRING" id="700015.Corgl_1414"/>
<dbReference type="OrthoDB" id="3181111at2"/>
<dbReference type="EMBL" id="CP002628">
    <property type="protein sequence ID" value="AEB07515.1"/>
    <property type="molecule type" value="Genomic_DNA"/>
</dbReference>
<gene>
    <name evidence="1" type="ordered locus">Corgl_1414</name>
</gene>
<sequence length="359" mass="40050">MSFDPMQEDCLRLILQTMKRRRVFPLNNSVFIEECMTAFDEDPSQLIVSDSDRSFHLVAKAAGTIDYAIPAIADDAEAEAAAEHAEFQLREAIGLDGGNWDARRMLAAMESESNEEYVDYLLAHEKEVEQDAETCLLSAGDVYSREFADDLGRRPYLRWLAAIASRAFIAGRYTLALRTAERSLARVPSDPADIRFTAMLAMAKLERPRGDLKRLGRRRIAPNLTSTRARRRHHSAARTDDAWAILAALCMSYHALDLSDAAHELRSLMRTYPNCADMLFYQPELPDGVFARVGVEAGSKDELILALSEATPLLQEGPSDPESPSLATWIATSEIVQREISDKDLDARIIGYPLPGDEN</sequence>
<dbReference type="eggNOG" id="COG3947">
    <property type="taxonomic scope" value="Bacteria"/>
</dbReference>
<reference evidence="2" key="1">
    <citation type="journal article" date="2013" name="Stand. Genomic Sci.">
        <title>Complete genome sequence of Coriobacterium glomerans type strain (PW2(T)) from the midgut of Pyrrhocoris apterus L. (red soldier bug).</title>
        <authorList>
            <person name="Stackebrandt E."/>
            <person name="Zeytun A."/>
            <person name="Lapidus A."/>
            <person name="Nolan M."/>
            <person name="Lucas S."/>
            <person name="Hammon N."/>
            <person name="Deshpande S."/>
            <person name="Cheng J.F."/>
            <person name="Tapia R."/>
            <person name="Goodwin L.A."/>
            <person name="Pitluck S."/>
            <person name="Liolios K."/>
            <person name="Pagani I."/>
            <person name="Ivanova N."/>
            <person name="Mavromatis K."/>
            <person name="Mikhailova N."/>
            <person name="Huntemann M."/>
            <person name="Pati A."/>
            <person name="Chen A."/>
            <person name="Palaniappan K."/>
            <person name="Chang Y.J."/>
            <person name="Land M."/>
            <person name="Hauser L."/>
            <person name="Rohde M."/>
            <person name="Pukall R."/>
            <person name="Goker M."/>
            <person name="Detter J.C."/>
            <person name="Woyke T."/>
            <person name="Bristow J."/>
            <person name="Eisen J.A."/>
            <person name="Markowitz V."/>
            <person name="Hugenholtz P."/>
            <person name="Kyrpides N.C."/>
            <person name="Klenk H.P."/>
        </authorList>
    </citation>
    <scope>NUCLEOTIDE SEQUENCE</scope>
    <source>
        <strain evidence="2">ATCC 49209 / DSM 20642 / JCM 10262 / PW2</strain>
    </source>
</reference>
<organism evidence="1 2">
    <name type="scientific">Coriobacterium glomerans (strain ATCC 49209 / DSM 20642 / JCM 10262 / PW2)</name>
    <dbReference type="NCBI Taxonomy" id="700015"/>
    <lineage>
        <taxon>Bacteria</taxon>
        <taxon>Bacillati</taxon>
        <taxon>Actinomycetota</taxon>
        <taxon>Coriobacteriia</taxon>
        <taxon>Coriobacteriales</taxon>
        <taxon>Coriobacteriaceae</taxon>
        <taxon>Coriobacterium</taxon>
    </lineage>
</organism>
<protein>
    <submittedName>
        <fullName evidence="1">Response regulator receiver and SARP domain protein</fullName>
    </submittedName>
</protein>
<dbReference type="Proteomes" id="UP000006851">
    <property type="component" value="Chromosome"/>
</dbReference>
<dbReference type="HOGENOM" id="CLU_766648_0_0_11"/>
<accession>F2NAQ9</accession>
<name>F2NAQ9_CORGP</name>
<evidence type="ECO:0000313" key="2">
    <source>
        <dbReference type="Proteomes" id="UP000006851"/>
    </source>
</evidence>
<evidence type="ECO:0000313" key="1">
    <source>
        <dbReference type="EMBL" id="AEB07515.1"/>
    </source>
</evidence>
<keyword evidence="2" id="KW-1185">Reference proteome</keyword>
<dbReference type="AlphaFoldDB" id="F2NAQ9"/>
<proteinExistence type="predicted"/>
<dbReference type="KEGG" id="cgo:Corgl_1414"/>